<reference evidence="1 2" key="1">
    <citation type="submission" date="2015-06" db="EMBL/GenBank/DDBJ databases">
        <title>Talaromyces atroroseus IBT 11181 draft genome.</title>
        <authorList>
            <person name="Rasmussen K.B."/>
            <person name="Rasmussen S."/>
            <person name="Petersen B."/>
            <person name="Sicheritz-Ponten T."/>
            <person name="Mortensen U.H."/>
            <person name="Thrane U."/>
        </authorList>
    </citation>
    <scope>NUCLEOTIDE SEQUENCE [LARGE SCALE GENOMIC DNA]</scope>
    <source>
        <strain evidence="1 2">IBT 11181</strain>
    </source>
</reference>
<name>A0A225ANS4_TALAT</name>
<dbReference type="EMBL" id="LFMY01000004">
    <property type="protein sequence ID" value="OKL61123.1"/>
    <property type="molecule type" value="Genomic_DNA"/>
</dbReference>
<accession>A0A225ANS4</accession>
<dbReference type="AlphaFoldDB" id="A0A225ANS4"/>
<dbReference type="STRING" id="1441469.A0A225ANS4"/>
<gene>
    <name evidence="1" type="ORF">UA08_03093</name>
</gene>
<sequence length="224" mass="25386">MTLIYRNGKVARPVADDVLAEPASCGTFALTGGTKWTLYLGIVDASKSGNWARLVQKISSQPYVTHVFLDAFGFTPSGMTAEAYREAMRYLPSDFASQYLNFHIGNTGAPCEKDLYHFEERSPYFLHNSNAENHDASLKFAARETAHVWIEFAYGIEPWEAHTFNKRVRRVCPAVKWEIITPKADRIRDYGYLKLVGKHFDRVRIVGRSTLSQQVRGELLGLPH</sequence>
<dbReference type="GeneID" id="31002848"/>
<organism evidence="1 2">
    <name type="scientific">Talaromyces atroroseus</name>
    <dbReference type="NCBI Taxonomy" id="1441469"/>
    <lineage>
        <taxon>Eukaryota</taxon>
        <taxon>Fungi</taxon>
        <taxon>Dikarya</taxon>
        <taxon>Ascomycota</taxon>
        <taxon>Pezizomycotina</taxon>
        <taxon>Eurotiomycetes</taxon>
        <taxon>Eurotiomycetidae</taxon>
        <taxon>Eurotiales</taxon>
        <taxon>Trichocomaceae</taxon>
        <taxon>Talaromyces</taxon>
        <taxon>Talaromyces sect. Trachyspermi</taxon>
    </lineage>
</organism>
<dbReference type="Proteomes" id="UP000214365">
    <property type="component" value="Unassembled WGS sequence"/>
</dbReference>
<dbReference type="RefSeq" id="XP_020121244.1">
    <property type="nucleotide sequence ID" value="XM_020265566.1"/>
</dbReference>
<protein>
    <submittedName>
        <fullName evidence="1">Uncharacterized protein</fullName>
    </submittedName>
</protein>
<keyword evidence="2" id="KW-1185">Reference proteome</keyword>
<comment type="caution">
    <text evidence="1">The sequence shown here is derived from an EMBL/GenBank/DDBJ whole genome shotgun (WGS) entry which is preliminary data.</text>
</comment>
<evidence type="ECO:0000313" key="2">
    <source>
        <dbReference type="Proteomes" id="UP000214365"/>
    </source>
</evidence>
<proteinExistence type="predicted"/>
<evidence type="ECO:0000313" key="1">
    <source>
        <dbReference type="EMBL" id="OKL61123.1"/>
    </source>
</evidence>